<dbReference type="InterPro" id="IPR006680">
    <property type="entry name" value="Amidohydro-rel"/>
</dbReference>
<dbReference type="EMBL" id="BMDW01000033">
    <property type="protein sequence ID" value="GGA61524.1"/>
    <property type="molecule type" value="Genomic_DNA"/>
</dbReference>
<evidence type="ECO:0000313" key="4">
    <source>
        <dbReference type="Proteomes" id="UP000618591"/>
    </source>
</evidence>
<dbReference type="Gene3D" id="3.20.20.140">
    <property type="entry name" value="Metal-dependent hydrolases"/>
    <property type="match status" value="1"/>
</dbReference>
<reference evidence="4" key="1">
    <citation type="journal article" date="2019" name="Int. J. Syst. Evol. Microbiol.">
        <title>The Global Catalogue of Microorganisms (GCM) 10K type strain sequencing project: providing services to taxonomists for standard genome sequencing and annotation.</title>
        <authorList>
            <consortium name="The Broad Institute Genomics Platform"/>
            <consortium name="The Broad Institute Genome Sequencing Center for Infectious Disease"/>
            <person name="Wu L."/>
            <person name="Ma J."/>
        </authorList>
    </citation>
    <scope>NUCLEOTIDE SEQUENCE [LARGE SCALE GENOMIC DNA]</scope>
    <source>
        <strain evidence="4">CGMCC 1.10106</strain>
    </source>
</reference>
<sequence>MINDYFVLDAVTHAYNHLPTNWEDPVLGQAMVELAWHLAADPPNPKYAFTREQYLIDWQVPDVANFIFRESDTDVAVMHPLAIASFKDGYCSVPKAVEALDRYPSRFIGAYACVDPLKGKDAERSMAEQVEVLKPLGLKLYPTSWDGKGPVSWRMDDPKLIYPLYEKAQQLGLTTVAVHKAVPIGPFAVGDAYNPRDIENAANDFPDLNFEIVHGGLAFMEETAWLLARFGNISINMEIQNILVERRPRAFAEVLLGLCRVGGTDMLDRMFWGSGGTLVHNQPALEAFAAFEFPDDLLNGAGLFKPIKQITTENKANIFANNFCRLHGLDVEALKQGIVGDEFDRNGEGPAEPFSTLSSARGETVYA</sequence>
<dbReference type="PANTHER" id="PTHR42889">
    <property type="entry name" value="BLR3681 PROTEIN"/>
    <property type="match status" value="1"/>
</dbReference>
<dbReference type="SUPFAM" id="SSF51556">
    <property type="entry name" value="Metallo-dependent hydrolases"/>
    <property type="match status" value="1"/>
</dbReference>
<gene>
    <name evidence="3" type="ORF">GCM10011395_34830</name>
</gene>
<proteinExistence type="predicted"/>
<accession>A0ABQ1H6Z5</accession>
<name>A0ABQ1H6Z5_9SPHN</name>
<evidence type="ECO:0000256" key="1">
    <source>
        <dbReference type="SAM" id="MobiDB-lite"/>
    </source>
</evidence>
<protein>
    <submittedName>
        <fullName evidence="3">Amidohydrolase</fullName>
    </submittedName>
</protein>
<evidence type="ECO:0000313" key="3">
    <source>
        <dbReference type="EMBL" id="GGA61524.1"/>
    </source>
</evidence>
<dbReference type="PANTHER" id="PTHR42889:SF1">
    <property type="entry name" value="BLR3681 PROTEIN"/>
    <property type="match status" value="1"/>
</dbReference>
<organism evidence="3 4">
    <name type="scientific">Sphingomonas psychrolutea</name>
    <dbReference type="NCBI Taxonomy" id="1259676"/>
    <lineage>
        <taxon>Bacteria</taxon>
        <taxon>Pseudomonadati</taxon>
        <taxon>Pseudomonadota</taxon>
        <taxon>Alphaproteobacteria</taxon>
        <taxon>Sphingomonadales</taxon>
        <taxon>Sphingomonadaceae</taxon>
        <taxon>Sphingomonas</taxon>
    </lineage>
</organism>
<dbReference type="Proteomes" id="UP000618591">
    <property type="component" value="Unassembled WGS sequence"/>
</dbReference>
<dbReference type="InterPro" id="IPR032466">
    <property type="entry name" value="Metal_Hydrolase"/>
</dbReference>
<evidence type="ECO:0000259" key="2">
    <source>
        <dbReference type="Pfam" id="PF04909"/>
    </source>
</evidence>
<comment type="caution">
    <text evidence="3">The sequence shown here is derived from an EMBL/GenBank/DDBJ whole genome shotgun (WGS) entry which is preliminary data.</text>
</comment>
<keyword evidence="4" id="KW-1185">Reference proteome</keyword>
<feature type="region of interest" description="Disordered" evidence="1">
    <location>
        <begin position="345"/>
        <end position="367"/>
    </location>
</feature>
<feature type="domain" description="Amidohydrolase-related" evidence="2">
    <location>
        <begin position="98"/>
        <end position="322"/>
    </location>
</feature>
<dbReference type="Pfam" id="PF04909">
    <property type="entry name" value="Amidohydro_2"/>
    <property type="match status" value="1"/>
</dbReference>